<evidence type="ECO:0000313" key="1">
    <source>
        <dbReference type="EMBL" id="KAI3775486.1"/>
    </source>
</evidence>
<sequence>MVEVRLRLSTRYCKSEMPYNLDEFMLQCHGCQDCVGKKVMLKVLKDNTVKKEELCARAKAFADSLSYPSGVNICTIGTPSKAKSANGNESEPILHSGMHNINKFNTNNASRTTESDQSSQTTMVVQGKLFYNALGPDEACLNELMFCTYSIEMVPRRTTSPLFSI</sequence>
<comment type="caution">
    <text evidence="1">The sequence shown here is derived from an EMBL/GenBank/DDBJ whole genome shotgun (WGS) entry which is preliminary data.</text>
</comment>
<gene>
    <name evidence="1" type="ORF">L1987_50064</name>
</gene>
<dbReference type="EMBL" id="CM042033">
    <property type="protein sequence ID" value="KAI3775486.1"/>
    <property type="molecule type" value="Genomic_DNA"/>
</dbReference>
<protein>
    <submittedName>
        <fullName evidence="1">Uncharacterized protein</fullName>
    </submittedName>
</protein>
<dbReference type="Proteomes" id="UP001056120">
    <property type="component" value="Linkage Group LG16"/>
</dbReference>
<keyword evidence="2" id="KW-1185">Reference proteome</keyword>
<accession>A0ACB9FXD0</accession>
<organism evidence="1 2">
    <name type="scientific">Smallanthus sonchifolius</name>
    <dbReference type="NCBI Taxonomy" id="185202"/>
    <lineage>
        <taxon>Eukaryota</taxon>
        <taxon>Viridiplantae</taxon>
        <taxon>Streptophyta</taxon>
        <taxon>Embryophyta</taxon>
        <taxon>Tracheophyta</taxon>
        <taxon>Spermatophyta</taxon>
        <taxon>Magnoliopsida</taxon>
        <taxon>eudicotyledons</taxon>
        <taxon>Gunneridae</taxon>
        <taxon>Pentapetalae</taxon>
        <taxon>asterids</taxon>
        <taxon>campanulids</taxon>
        <taxon>Asterales</taxon>
        <taxon>Asteraceae</taxon>
        <taxon>Asteroideae</taxon>
        <taxon>Heliantheae alliance</taxon>
        <taxon>Millerieae</taxon>
        <taxon>Smallanthus</taxon>
    </lineage>
</organism>
<evidence type="ECO:0000313" key="2">
    <source>
        <dbReference type="Proteomes" id="UP001056120"/>
    </source>
</evidence>
<reference evidence="1 2" key="2">
    <citation type="journal article" date="2022" name="Mol. Ecol. Resour.">
        <title>The genomes of chicory, endive, great burdock and yacon provide insights into Asteraceae paleo-polyploidization history and plant inulin production.</title>
        <authorList>
            <person name="Fan W."/>
            <person name="Wang S."/>
            <person name="Wang H."/>
            <person name="Wang A."/>
            <person name="Jiang F."/>
            <person name="Liu H."/>
            <person name="Zhao H."/>
            <person name="Xu D."/>
            <person name="Zhang Y."/>
        </authorList>
    </citation>
    <scope>NUCLEOTIDE SEQUENCE [LARGE SCALE GENOMIC DNA]</scope>
    <source>
        <strain evidence="2">cv. Yunnan</strain>
        <tissue evidence="1">Leaves</tissue>
    </source>
</reference>
<name>A0ACB9FXD0_9ASTR</name>
<proteinExistence type="predicted"/>
<reference evidence="2" key="1">
    <citation type="journal article" date="2022" name="Mol. Ecol. Resour.">
        <title>The genomes of chicory, endive, great burdock and yacon provide insights into Asteraceae palaeo-polyploidization history and plant inulin production.</title>
        <authorList>
            <person name="Fan W."/>
            <person name="Wang S."/>
            <person name="Wang H."/>
            <person name="Wang A."/>
            <person name="Jiang F."/>
            <person name="Liu H."/>
            <person name="Zhao H."/>
            <person name="Xu D."/>
            <person name="Zhang Y."/>
        </authorList>
    </citation>
    <scope>NUCLEOTIDE SEQUENCE [LARGE SCALE GENOMIC DNA]</scope>
    <source>
        <strain evidence="2">cv. Yunnan</strain>
    </source>
</reference>